<name>R9A392_9LEPT</name>
<protein>
    <submittedName>
        <fullName evidence="1">Uncharacterized protein</fullName>
    </submittedName>
</protein>
<comment type="caution">
    <text evidence="1">The sequence shown here is derived from an EMBL/GenBank/DDBJ whole genome shotgun (WGS) entry which is preliminary data.</text>
</comment>
<dbReference type="Proteomes" id="UP000013984">
    <property type="component" value="Unassembled WGS sequence"/>
</dbReference>
<sequence length="62" mass="7072">MFNSKGLQNREGFSSHLWIFIRKCIREWFVDSPNVSYGFPFAKGTPASDCSGNPFAKRKIEA</sequence>
<organism evidence="1 2">
    <name type="scientific">Leptospira wolbachii serovar Codice str. CDC</name>
    <dbReference type="NCBI Taxonomy" id="1218599"/>
    <lineage>
        <taxon>Bacteria</taxon>
        <taxon>Pseudomonadati</taxon>
        <taxon>Spirochaetota</taxon>
        <taxon>Spirochaetia</taxon>
        <taxon>Leptospirales</taxon>
        <taxon>Leptospiraceae</taxon>
        <taxon>Leptospira</taxon>
    </lineage>
</organism>
<dbReference type="AlphaFoldDB" id="R9A392"/>
<evidence type="ECO:0000313" key="1">
    <source>
        <dbReference type="EMBL" id="EOQ96681.1"/>
    </source>
</evidence>
<proteinExistence type="predicted"/>
<gene>
    <name evidence="1" type="ORF">LEP1GSC195_3774</name>
</gene>
<accession>R9A392</accession>
<keyword evidence="2" id="KW-1185">Reference proteome</keyword>
<evidence type="ECO:0000313" key="2">
    <source>
        <dbReference type="Proteomes" id="UP000013984"/>
    </source>
</evidence>
<reference evidence="1" key="1">
    <citation type="submission" date="2013-04" db="EMBL/GenBank/DDBJ databases">
        <authorList>
            <person name="Harkins D.M."/>
            <person name="Durkin A.S."/>
            <person name="Brinkac L.M."/>
            <person name="Haft D.H."/>
            <person name="Selengut J.D."/>
            <person name="Sanka R."/>
            <person name="DePew J."/>
            <person name="Purushe J."/>
            <person name="Galloway R.L."/>
            <person name="Vinetz J.M."/>
            <person name="Sutton G.G."/>
            <person name="Nierman W.C."/>
            <person name="Fouts D.E."/>
        </authorList>
    </citation>
    <scope>NUCLEOTIDE SEQUENCE [LARGE SCALE GENOMIC DNA]</scope>
    <source>
        <strain evidence="1">CDC</strain>
    </source>
</reference>
<dbReference type="EMBL" id="AOGZ02000014">
    <property type="protein sequence ID" value="EOQ96681.1"/>
    <property type="molecule type" value="Genomic_DNA"/>
</dbReference>